<comment type="caution">
    <text evidence="1">The sequence shown here is derived from an EMBL/GenBank/DDBJ whole genome shotgun (WGS) entry which is preliminary data.</text>
</comment>
<dbReference type="AlphaFoldDB" id="A0A350HA91"/>
<proteinExistence type="predicted"/>
<organism evidence="1 2">
    <name type="scientific">candidate division WOR-3 bacterium</name>
    <dbReference type="NCBI Taxonomy" id="2052148"/>
    <lineage>
        <taxon>Bacteria</taxon>
        <taxon>Bacteria division WOR-3</taxon>
    </lineage>
</organism>
<reference evidence="1 2" key="1">
    <citation type="journal article" date="2018" name="Nat. Biotechnol.">
        <title>A standardized bacterial taxonomy based on genome phylogeny substantially revises the tree of life.</title>
        <authorList>
            <person name="Parks D.H."/>
            <person name="Chuvochina M."/>
            <person name="Waite D.W."/>
            <person name="Rinke C."/>
            <person name="Skarshewski A."/>
            <person name="Chaumeil P.A."/>
            <person name="Hugenholtz P."/>
        </authorList>
    </citation>
    <scope>NUCLEOTIDE SEQUENCE [LARGE SCALE GENOMIC DNA]</scope>
    <source>
        <strain evidence="1">UBA9956</strain>
    </source>
</reference>
<accession>A0A350HA91</accession>
<dbReference type="EMBL" id="DMZY01000137">
    <property type="protein sequence ID" value="HAV92457.1"/>
    <property type="molecule type" value="Genomic_DNA"/>
</dbReference>
<protein>
    <submittedName>
        <fullName evidence="1">Uncharacterized protein</fullName>
    </submittedName>
</protein>
<evidence type="ECO:0000313" key="1">
    <source>
        <dbReference type="EMBL" id="HAV92457.1"/>
    </source>
</evidence>
<name>A0A350HA91_UNCW3</name>
<gene>
    <name evidence="1" type="ORF">DCW38_04670</name>
</gene>
<evidence type="ECO:0000313" key="2">
    <source>
        <dbReference type="Proteomes" id="UP000264062"/>
    </source>
</evidence>
<dbReference type="Proteomes" id="UP000264062">
    <property type="component" value="Unassembled WGS sequence"/>
</dbReference>
<sequence>MKKIALYVSVFLLCVVYIYADSPALSGINKNILNSASAFKPDSQAYSFSTGFLSSGKYNMSYSLLSADYTNQISKNLFLNYDFSYLNTNLMQNYIMGGVGLTYRSDNFQFSVYMNKMFDAEEYNIIH</sequence>